<dbReference type="Pfam" id="PF02093">
    <property type="entry name" value="Gag_p30"/>
    <property type="match status" value="1"/>
</dbReference>
<gene>
    <name evidence="2" type="ORF">N323_09368</name>
</gene>
<dbReference type="InterPro" id="IPR008919">
    <property type="entry name" value="Retrov_capsid_N"/>
</dbReference>
<evidence type="ECO:0000259" key="1">
    <source>
        <dbReference type="Pfam" id="PF02093"/>
    </source>
</evidence>
<feature type="non-terminal residue" evidence="2">
    <location>
        <position position="154"/>
    </location>
</feature>
<protein>
    <recommendedName>
        <fullName evidence="1">Core shell protein Gag P30 domain-containing protein</fullName>
    </recommendedName>
</protein>
<dbReference type="AlphaFoldDB" id="A0A091LJV5"/>
<dbReference type="EMBL" id="KL324340">
    <property type="protein sequence ID" value="KFP55757.1"/>
    <property type="molecule type" value="Genomic_DNA"/>
</dbReference>
<feature type="domain" description="Core shell protein Gag P30" evidence="1">
    <location>
        <begin position="19"/>
        <end position="153"/>
    </location>
</feature>
<dbReference type="Proteomes" id="UP000053745">
    <property type="component" value="Unassembled WGS sequence"/>
</dbReference>
<dbReference type="GO" id="GO:0019068">
    <property type="term" value="P:virion assembly"/>
    <property type="evidence" value="ECO:0007669"/>
    <property type="project" value="InterPro"/>
</dbReference>
<proteinExistence type="predicted"/>
<sequence length="154" mass="17348">QAVGNAGPINVKVLFSLADLNNLKATTGKYRDHPETVASAFEIMIKTQDPDWNDIEAIMQALFDSTEKEMIRRAARTHVEGQIASGILPGTVEAHFPSVEPQWDPNNAGDRRLLTQYQKLVLFGIRNAIPKTINWSKLYEIKQDRKQSPTDFLN</sequence>
<dbReference type="SUPFAM" id="SSF47943">
    <property type="entry name" value="Retrovirus capsid protein, N-terminal core domain"/>
    <property type="match status" value="1"/>
</dbReference>
<organism evidence="2 3">
    <name type="scientific">Cathartes aura</name>
    <name type="common">Turkey vulture</name>
    <name type="synonym">Vultur aura</name>
    <dbReference type="NCBI Taxonomy" id="43455"/>
    <lineage>
        <taxon>Eukaryota</taxon>
        <taxon>Metazoa</taxon>
        <taxon>Chordata</taxon>
        <taxon>Craniata</taxon>
        <taxon>Vertebrata</taxon>
        <taxon>Euteleostomi</taxon>
        <taxon>Archelosauria</taxon>
        <taxon>Archosauria</taxon>
        <taxon>Dinosauria</taxon>
        <taxon>Saurischia</taxon>
        <taxon>Theropoda</taxon>
        <taxon>Coelurosauria</taxon>
        <taxon>Aves</taxon>
        <taxon>Neognathae</taxon>
        <taxon>Neoaves</taxon>
        <taxon>Telluraves</taxon>
        <taxon>Accipitrimorphae</taxon>
        <taxon>Accipitriformes</taxon>
        <taxon>Cathartidae</taxon>
        <taxon>Cathartes</taxon>
    </lineage>
</organism>
<keyword evidence="3" id="KW-1185">Reference proteome</keyword>
<dbReference type="InterPro" id="IPR003036">
    <property type="entry name" value="Gag_P30"/>
</dbReference>
<reference evidence="2 3" key="1">
    <citation type="submission" date="2014-04" db="EMBL/GenBank/DDBJ databases">
        <title>Genome evolution of avian class.</title>
        <authorList>
            <person name="Zhang G."/>
            <person name="Li C."/>
        </authorList>
    </citation>
    <scope>NUCLEOTIDE SEQUENCE [LARGE SCALE GENOMIC DNA]</scope>
    <source>
        <strain evidence="2">BGI_N323</strain>
    </source>
</reference>
<name>A0A091LJV5_CATAU</name>
<dbReference type="InterPro" id="IPR050462">
    <property type="entry name" value="Retroviral_Gag-Pol_poly"/>
</dbReference>
<dbReference type="PANTHER" id="PTHR33166">
    <property type="entry name" value="GAG_P30 DOMAIN-CONTAINING PROTEIN"/>
    <property type="match status" value="1"/>
</dbReference>
<accession>A0A091LJV5</accession>
<dbReference type="Gene3D" id="1.10.375.10">
    <property type="entry name" value="Human Immunodeficiency Virus Type 1 Capsid Protein"/>
    <property type="match status" value="1"/>
</dbReference>
<dbReference type="OrthoDB" id="9422159at2759"/>
<feature type="non-terminal residue" evidence="2">
    <location>
        <position position="1"/>
    </location>
</feature>
<evidence type="ECO:0000313" key="3">
    <source>
        <dbReference type="Proteomes" id="UP000053745"/>
    </source>
</evidence>
<evidence type="ECO:0000313" key="2">
    <source>
        <dbReference type="EMBL" id="KFP55757.1"/>
    </source>
</evidence>